<dbReference type="SUPFAM" id="SSF53706">
    <property type="entry name" value="Formate dehydrogenase/DMSO reductase, domains 1-3"/>
    <property type="match status" value="1"/>
</dbReference>
<dbReference type="GO" id="GO:0016651">
    <property type="term" value="F:oxidoreductase activity, acting on NAD(P)H"/>
    <property type="evidence" value="ECO:0007669"/>
    <property type="project" value="InterPro"/>
</dbReference>
<keyword evidence="6 12" id="KW-0479">Metal-binding</keyword>
<evidence type="ECO:0000256" key="11">
    <source>
        <dbReference type="ARBA" id="ARBA00047712"/>
    </source>
</evidence>
<dbReference type="InterPro" id="IPR006656">
    <property type="entry name" value="Mopterin_OxRdtase"/>
</dbReference>
<evidence type="ECO:0000256" key="8">
    <source>
        <dbReference type="ARBA" id="ARBA00023004"/>
    </source>
</evidence>
<dbReference type="InterPro" id="IPR009010">
    <property type="entry name" value="Asp_de-COase-like_dom_sf"/>
</dbReference>
<dbReference type="PANTHER" id="PTHR43105">
    <property type="entry name" value="RESPIRATORY NITRATE REDUCTASE"/>
    <property type="match status" value="1"/>
</dbReference>
<dbReference type="GO" id="GO:0016020">
    <property type="term" value="C:membrane"/>
    <property type="evidence" value="ECO:0007669"/>
    <property type="project" value="InterPro"/>
</dbReference>
<keyword evidence="10 12" id="KW-0520">NAD</keyword>
<dbReference type="PROSITE" id="PS51839">
    <property type="entry name" value="4FE4S_HC3"/>
    <property type="match status" value="1"/>
</dbReference>
<dbReference type="GO" id="GO:0046872">
    <property type="term" value="F:metal ion binding"/>
    <property type="evidence" value="ECO:0007669"/>
    <property type="project" value="UniProtKB-UniRule"/>
</dbReference>
<dbReference type="InterPro" id="IPR010228">
    <property type="entry name" value="NADH_UbQ_OxRdtase_Gsu"/>
</dbReference>
<comment type="cofactor">
    <cofactor evidence="1 12">
        <name>[4Fe-4S] cluster</name>
        <dbReference type="ChEBI" id="CHEBI:49883"/>
    </cofactor>
</comment>
<dbReference type="GO" id="GO:0051537">
    <property type="term" value="F:2 iron, 2 sulfur cluster binding"/>
    <property type="evidence" value="ECO:0007669"/>
    <property type="project" value="UniProtKB-UniRule"/>
</dbReference>
<reference evidence="16 17" key="1">
    <citation type="submission" date="2020-04" db="EMBL/GenBank/DDBJ databases">
        <title>Genome sequencing of novel species.</title>
        <authorList>
            <person name="Heo J."/>
            <person name="Kim S.-J."/>
            <person name="Kim J.-S."/>
            <person name="Hong S.-B."/>
            <person name="Kwon S.-W."/>
        </authorList>
    </citation>
    <scope>NUCLEOTIDE SEQUENCE [LARGE SCALE GENOMIC DNA]</scope>
    <source>
        <strain evidence="16 17">GN2-R2</strain>
    </source>
</reference>
<accession>A0A7Z2VYA2</accession>
<dbReference type="InterPro" id="IPR001041">
    <property type="entry name" value="2Fe-2S_ferredoxin-type"/>
</dbReference>
<dbReference type="CDD" id="cd00207">
    <property type="entry name" value="fer2"/>
    <property type="match status" value="1"/>
</dbReference>
<evidence type="ECO:0000259" key="13">
    <source>
        <dbReference type="PROSITE" id="PS51085"/>
    </source>
</evidence>
<evidence type="ECO:0000256" key="12">
    <source>
        <dbReference type="RuleBase" id="RU003525"/>
    </source>
</evidence>
<evidence type="ECO:0000313" key="16">
    <source>
        <dbReference type="EMBL" id="QJE01349.1"/>
    </source>
</evidence>
<comment type="catalytic activity">
    <reaction evidence="11 12">
        <text>a quinone + NADH + 5 H(+)(in) = a quinol + NAD(+) + 4 H(+)(out)</text>
        <dbReference type="Rhea" id="RHEA:57888"/>
        <dbReference type="ChEBI" id="CHEBI:15378"/>
        <dbReference type="ChEBI" id="CHEBI:24646"/>
        <dbReference type="ChEBI" id="CHEBI:57540"/>
        <dbReference type="ChEBI" id="CHEBI:57945"/>
        <dbReference type="ChEBI" id="CHEBI:132124"/>
    </reaction>
</comment>
<keyword evidence="7 12" id="KW-1278">Translocase</keyword>
<keyword evidence="9 12" id="KW-0411">Iron-sulfur</keyword>
<dbReference type="PROSITE" id="PS51669">
    <property type="entry name" value="4FE4S_MOW_BIS_MGD"/>
    <property type="match status" value="1"/>
</dbReference>
<keyword evidence="16" id="KW-0560">Oxidoreductase</keyword>
<feature type="domain" description="4Fe-4S Mo/W bis-MGD-type" evidence="14">
    <location>
        <begin position="216"/>
        <end position="272"/>
    </location>
</feature>
<feature type="domain" description="4Fe-4S His(Cys)3-ligated-type" evidence="15">
    <location>
        <begin position="78"/>
        <end position="117"/>
    </location>
</feature>
<dbReference type="Gene3D" id="3.30.70.20">
    <property type="match status" value="1"/>
</dbReference>
<dbReference type="Pfam" id="PF22151">
    <property type="entry name" value="Fer4_NDSU1"/>
    <property type="match status" value="1"/>
</dbReference>
<evidence type="ECO:0000256" key="3">
    <source>
        <dbReference type="ARBA" id="ARBA00022485"/>
    </source>
</evidence>
<keyword evidence="5 12" id="KW-0874">Quinone</keyword>
<dbReference type="PROSITE" id="PS00643">
    <property type="entry name" value="COMPLEX1_75K_3"/>
    <property type="match status" value="1"/>
</dbReference>
<evidence type="ECO:0000256" key="5">
    <source>
        <dbReference type="ARBA" id="ARBA00022719"/>
    </source>
</evidence>
<dbReference type="Gene3D" id="3.10.20.740">
    <property type="match status" value="1"/>
</dbReference>
<keyword evidence="3 12" id="KW-0004">4Fe-4S</keyword>
<dbReference type="Pfam" id="PF10588">
    <property type="entry name" value="NADH-G_4Fe-4S_3"/>
    <property type="match status" value="1"/>
</dbReference>
<dbReference type="FunFam" id="3.10.20.740:FF:000001">
    <property type="entry name" value="NADH-quinone oxidoreductase subunit G"/>
    <property type="match status" value="1"/>
</dbReference>
<dbReference type="PROSITE" id="PS00641">
    <property type="entry name" value="COMPLEX1_75K_1"/>
    <property type="match status" value="1"/>
</dbReference>
<dbReference type="Proteomes" id="UP000502415">
    <property type="component" value="Chromosome"/>
</dbReference>
<evidence type="ECO:0000256" key="6">
    <source>
        <dbReference type="ARBA" id="ARBA00022723"/>
    </source>
</evidence>
<evidence type="ECO:0000256" key="7">
    <source>
        <dbReference type="ARBA" id="ARBA00022967"/>
    </source>
</evidence>
<dbReference type="KEGG" id="mfy:HH212_15995"/>
<dbReference type="InterPro" id="IPR006963">
    <property type="entry name" value="Mopterin_OxRdtase_4Fe-4S_dom"/>
</dbReference>
<dbReference type="Gene3D" id="3.40.50.740">
    <property type="match status" value="1"/>
</dbReference>
<dbReference type="Pfam" id="PF13510">
    <property type="entry name" value="Fer2_4"/>
    <property type="match status" value="1"/>
</dbReference>
<keyword evidence="8 12" id="KW-0408">Iron</keyword>
<dbReference type="SUPFAM" id="SSF54862">
    <property type="entry name" value="4Fe-4S ferredoxins"/>
    <property type="match status" value="1"/>
</dbReference>
<dbReference type="GO" id="GO:0042773">
    <property type="term" value="P:ATP synthesis coupled electron transport"/>
    <property type="evidence" value="ECO:0007669"/>
    <property type="project" value="InterPro"/>
</dbReference>
<evidence type="ECO:0000259" key="15">
    <source>
        <dbReference type="PROSITE" id="PS51839"/>
    </source>
</evidence>
<dbReference type="GO" id="GO:0008137">
    <property type="term" value="F:NADH dehydrogenase (ubiquinone) activity"/>
    <property type="evidence" value="ECO:0007669"/>
    <property type="project" value="UniProtKB-UniRule"/>
</dbReference>
<dbReference type="NCBIfam" id="TIGR01973">
    <property type="entry name" value="NuoG"/>
    <property type="match status" value="1"/>
</dbReference>
<evidence type="ECO:0000256" key="9">
    <source>
        <dbReference type="ARBA" id="ARBA00023014"/>
    </source>
</evidence>
<evidence type="ECO:0000256" key="4">
    <source>
        <dbReference type="ARBA" id="ARBA00022714"/>
    </source>
</evidence>
<dbReference type="EMBL" id="CP051685">
    <property type="protein sequence ID" value="QJE01349.1"/>
    <property type="molecule type" value="Genomic_DNA"/>
</dbReference>
<keyword evidence="17" id="KW-1185">Reference proteome</keyword>
<feature type="domain" description="2Fe-2S ferredoxin-type" evidence="13">
    <location>
        <begin position="1"/>
        <end position="78"/>
    </location>
</feature>
<dbReference type="PANTHER" id="PTHR43105:SF13">
    <property type="entry name" value="NADH-UBIQUINONE OXIDOREDUCTASE 75 KDA SUBUNIT, MITOCHONDRIAL"/>
    <property type="match status" value="1"/>
</dbReference>
<dbReference type="FunFam" id="3.30.200.210:FF:000002">
    <property type="entry name" value="NADH-ubiquinone oxidoreductase 75 kDa subunit"/>
    <property type="match status" value="1"/>
</dbReference>
<dbReference type="Gene3D" id="2.40.40.20">
    <property type="match status" value="1"/>
</dbReference>
<dbReference type="Gene3D" id="3.30.200.210">
    <property type="match status" value="1"/>
</dbReference>
<dbReference type="Pfam" id="PF22117">
    <property type="entry name" value="Fer4_Nqo3"/>
    <property type="match status" value="1"/>
</dbReference>
<dbReference type="PROSITE" id="PS00642">
    <property type="entry name" value="COMPLEX1_75K_2"/>
    <property type="match status" value="1"/>
</dbReference>
<dbReference type="GO" id="GO:0051539">
    <property type="term" value="F:4 iron, 4 sulfur cluster binding"/>
    <property type="evidence" value="ECO:0007669"/>
    <property type="project" value="UniProtKB-KW"/>
</dbReference>
<sequence>MVEIELDGKKVEVPPGSMVMDAANKLGTYIPHFCYHKKLSIAANCRMCLVEVEKAPKPLPACATPVTPGMIVRSHSDKAVQAQKSVMEFLLINHPLDCPICDQGGECQLQDLAVGYGKSNSRYAEEKRVVAPKEAGPLISMEEMSRCIQCTRCVRFGQEVAGVMEFGMVGRGEHSEITTFVGKSVDSEVSGNMIDLCPVGALTSKPFRYSARPWELQRRRSVSPHDSLGSNLIVQVKGGKVMRVLPLENETINECWISDKDRFSYEALDNAARLVNPMIKQDGKWIDIDWQTALEYVAHGLRNIRHEHGAGSIAAVGTAHSTVEELFLLQKAMRGFGVENVDFRLRQSDFALDGTVVPSLGMPIAELSNLQRVLVVGSFLRKDHPLAATRLRAAVKSGAKLSIVHGSHDDNLIPTANRLIAAPSDWLAALSEIAVAVASAKGIAAPAGFDNVEAGDAAKGIAATLVVDNAADLPGAVLLGNAVSHHPQASKLHAVAQWIAEQTGAKFGYFVEAANTVGGYLVNATSPNAAKLFAEPKKAYVLLNAEPELDAANPQQAVKALQGAEMVVVMSAFKHGMDYADVLLPISPFSETAGTFVNCEGRAQSFNGTVKPLGETRPAWKVLRVLGNLLGLQGFDYENSESIRDEALGKGVMEHGDKLNNTARLAPSAAAYGSGDGLERLADVPIYFADAIARRSEPLLRTADAQAPLATISAKLAERIGVKAGDVVTVSQGTGSVNLAAAIDTRLPAHVVRVAAAHQLTSVLGDMFGPISITKAPAGAGEGQ</sequence>
<protein>
    <recommendedName>
        <fullName evidence="12">NADH-quinone oxidoreductase</fullName>
        <ecNumber evidence="12">7.1.1.-</ecNumber>
    </recommendedName>
</protein>
<dbReference type="RefSeq" id="WP_170203376.1">
    <property type="nucleotide sequence ID" value="NZ_CP051685.1"/>
</dbReference>
<dbReference type="FunFam" id="3.30.70.20:FF:000002">
    <property type="entry name" value="NADH-ubiquinone oxidoreductase 75 kDa subunit"/>
    <property type="match status" value="1"/>
</dbReference>
<dbReference type="EC" id="7.1.1.-" evidence="12"/>
<evidence type="ECO:0000256" key="2">
    <source>
        <dbReference type="ARBA" id="ARBA00005404"/>
    </source>
</evidence>
<dbReference type="InterPro" id="IPR019574">
    <property type="entry name" value="NADH_UbQ_OxRdtase_Gsu_4Fe4S-bd"/>
</dbReference>
<dbReference type="InterPro" id="IPR036010">
    <property type="entry name" value="2Fe-2S_ferredoxin-like_sf"/>
</dbReference>
<dbReference type="AlphaFoldDB" id="A0A7Z2VYA2"/>
<dbReference type="CDD" id="cd02772">
    <property type="entry name" value="MopB_NDH-1_NuoG2"/>
    <property type="match status" value="1"/>
</dbReference>
<dbReference type="InterPro" id="IPR050123">
    <property type="entry name" value="Prok_molybdopt-oxidoreductase"/>
</dbReference>
<dbReference type="SMART" id="SM00929">
    <property type="entry name" value="NADH-G_4Fe-4S_3"/>
    <property type="match status" value="1"/>
</dbReference>
<comment type="function">
    <text evidence="12">NDH-1 shuttles electrons from NADH, via FMN and iron-sulfur (Fe-S) centers, to quinones in the respiratory chain. Couples the redox reaction to proton translocation (for every two electrons transferred, four hydrogen ions are translocated across the cytoplasmic membrane), and thus conserves the redox energy in a proton gradient.</text>
</comment>
<dbReference type="SUPFAM" id="SSF54292">
    <property type="entry name" value="2Fe-2S ferredoxin-like"/>
    <property type="match status" value="1"/>
</dbReference>
<evidence type="ECO:0000256" key="1">
    <source>
        <dbReference type="ARBA" id="ARBA00001966"/>
    </source>
</evidence>
<keyword evidence="4 12" id="KW-0001">2Fe-2S</keyword>
<gene>
    <name evidence="16" type="ORF">HH212_15995</name>
</gene>
<comment type="cofactor">
    <cofactor evidence="12">
        <name>[2Fe-2S] cluster</name>
        <dbReference type="ChEBI" id="CHEBI:190135"/>
    </cofactor>
    <text evidence="12">Binds 1 [2Fe-2S] cluster per subunit.</text>
</comment>
<name>A0A7Z2VYA2_9BURK</name>
<proteinExistence type="inferred from homology"/>
<organism evidence="16 17">
    <name type="scientific">Massilia forsythiae</name>
    <dbReference type="NCBI Taxonomy" id="2728020"/>
    <lineage>
        <taxon>Bacteria</taxon>
        <taxon>Pseudomonadati</taxon>
        <taxon>Pseudomonadota</taxon>
        <taxon>Betaproteobacteria</taxon>
        <taxon>Burkholderiales</taxon>
        <taxon>Oxalobacteraceae</taxon>
        <taxon>Telluria group</taxon>
        <taxon>Massilia</taxon>
    </lineage>
</organism>
<evidence type="ECO:0000259" key="14">
    <source>
        <dbReference type="PROSITE" id="PS51669"/>
    </source>
</evidence>
<evidence type="ECO:0000313" key="17">
    <source>
        <dbReference type="Proteomes" id="UP000502415"/>
    </source>
</evidence>
<dbReference type="Pfam" id="PF00384">
    <property type="entry name" value="Molybdopterin"/>
    <property type="match status" value="1"/>
</dbReference>
<dbReference type="InterPro" id="IPR054351">
    <property type="entry name" value="NADH_UbQ_OxRdtase_ferredoxin"/>
</dbReference>
<dbReference type="InterPro" id="IPR000283">
    <property type="entry name" value="NADH_UbQ_OxRdtase_75kDa_su_CS"/>
</dbReference>
<dbReference type="SUPFAM" id="SSF50692">
    <property type="entry name" value="ADC-like"/>
    <property type="match status" value="1"/>
</dbReference>
<dbReference type="GO" id="GO:0048038">
    <property type="term" value="F:quinone binding"/>
    <property type="evidence" value="ECO:0007669"/>
    <property type="project" value="UniProtKB-UniRule"/>
</dbReference>
<comment type="similarity">
    <text evidence="2 12">Belongs to the complex I 75 kDa subunit family.</text>
</comment>
<evidence type="ECO:0000256" key="10">
    <source>
        <dbReference type="ARBA" id="ARBA00023027"/>
    </source>
</evidence>
<dbReference type="PROSITE" id="PS51085">
    <property type="entry name" value="2FE2S_FER_2"/>
    <property type="match status" value="1"/>
</dbReference>